<dbReference type="InterPro" id="IPR003439">
    <property type="entry name" value="ABC_transporter-like_ATP-bd"/>
</dbReference>
<dbReference type="InterPro" id="IPR052156">
    <property type="entry name" value="BCAA_Transport_ATP-bd_LivF"/>
</dbReference>
<comment type="similarity">
    <text evidence="1">Belongs to the ABC transporter superfamily.</text>
</comment>
<keyword evidence="8" id="KW-1185">Reference proteome</keyword>
<keyword evidence="5" id="KW-0029">Amino-acid transport</keyword>
<dbReference type="SMART" id="SM00382">
    <property type="entry name" value="AAA"/>
    <property type="match status" value="1"/>
</dbReference>
<evidence type="ECO:0000256" key="4">
    <source>
        <dbReference type="ARBA" id="ARBA00022840"/>
    </source>
</evidence>
<sequence length="234" mass="25129">MPLLEARDVYGGYGGMNILNGVNMAIEADEIGVIVGPNGAGKSTMLKAVFGLLTVSQGEILLRGEPIHNLPANKLVQKGMGFIPQEHNVFPSLTVQENLEMGAYLKPENVKRMLEEVYAFFPPLRDKRHQSAGELSGGQRQMVAMGRALMAEPSLLLLDEPTAGLSPLYMHEIFERVKEINAAGVGILMVEQNAKQALAIADKGFVLAAGQNRFTDTGAALLADPEVARSFLGG</sequence>
<feature type="domain" description="ABC transporter" evidence="6">
    <location>
        <begin position="4"/>
        <end position="234"/>
    </location>
</feature>
<protein>
    <submittedName>
        <fullName evidence="7">ABC transporter ATP-binding protein</fullName>
    </submittedName>
</protein>
<keyword evidence="2" id="KW-0813">Transport</keyword>
<dbReference type="InterPro" id="IPR017871">
    <property type="entry name" value="ABC_transporter-like_CS"/>
</dbReference>
<dbReference type="InterPro" id="IPR027417">
    <property type="entry name" value="P-loop_NTPase"/>
</dbReference>
<accession>A0ABT6VHQ3</accession>
<dbReference type="PROSITE" id="PS00211">
    <property type="entry name" value="ABC_TRANSPORTER_1"/>
    <property type="match status" value="1"/>
</dbReference>
<dbReference type="EMBL" id="JASCQO010000032">
    <property type="protein sequence ID" value="MDI5933511.1"/>
    <property type="molecule type" value="Genomic_DNA"/>
</dbReference>
<evidence type="ECO:0000256" key="2">
    <source>
        <dbReference type="ARBA" id="ARBA00022448"/>
    </source>
</evidence>
<keyword evidence="4 7" id="KW-0067">ATP-binding</keyword>
<evidence type="ECO:0000259" key="6">
    <source>
        <dbReference type="PROSITE" id="PS50893"/>
    </source>
</evidence>
<evidence type="ECO:0000313" key="8">
    <source>
        <dbReference type="Proteomes" id="UP001244242"/>
    </source>
</evidence>
<dbReference type="RefSeq" id="WP_282721018.1">
    <property type="nucleotide sequence ID" value="NZ_JASCQO010000032.1"/>
</dbReference>
<dbReference type="CDD" id="cd03224">
    <property type="entry name" value="ABC_TM1139_LivF_branched"/>
    <property type="match status" value="1"/>
</dbReference>
<keyword evidence="3" id="KW-0547">Nucleotide-binding</keyword>
<comment type="caution">
    <text evidence="7">The sequence shown here is derived from an EMBL/GenBank/DDBJ whole genome shotgun (WGS) entry which is preliminary data.</text>
</comment>
<evidence type="ECO:0000256" key="3">
    <source>
        <dbReference type="ARBA" id="ARBA00022741"/>
    </source>
</evidence>
<gene>
    <name evidence="7" type="ORF">QLQ84_06865</name>
</gene>
<evidence type="ECO:0000256" key="5">
    <source>
        <dbReference type="ARBA" id="ARBA00022970"/>
    </source>
</evidence>
<dbReference type="PROSITE" id="PS50893">
    <property type="entry name" value="ABC_TRANSPORTER_2"/>
    <property type="match status" value="1"/>
</dbReference>
<evidence type="ECO:0000313" key="7">
    <source>
        <dbReference type="EMBL" id="MDI5933511.1"/>
    </source>
</evidence>
<dbReference type="Pfam" id="PF00005">
    <property type="entry name" value="ABC_tran"/>
    <property type="match status" value="1"/>
</dbReference>
<dbReference type="Proteomes" id="UP001244242">
    <property type="component" value="Unassembled WGS sequence"/>
</dbReference>
<organism evidence="7 8">
    <name type="scientific">Halomonas kalidii</name>
    <dbReference type="NCBI Taxonomy" id="3043293"/>
    <lineage>
        <taxon>Bacteria</taxon>
        <taxon>Pseudomonadati</taxon>
        <taxon>Pseudomonadota</taxon>
        <taxon>Gammaproteobacteria</taxon>
        <taxon>Oceanospirillales</taxon>
        <taxon>Halomonadaceae</taxon>
        <taxon>Halomonas</taxon>
    </lineage>
</organism>
<reference evidence="7 8" key="1">
    <citation type="submission" date="2023-04" db="EMBL/GenBank/DDBJ databases">
        <title>Halomonas strains isolated from rhizosphere soil.</title>
        <authorList>
            <person name="Xu L."/>
            <person name="Sun J.-Q."/>
        </authorList>
    </citation>
    <scope>NUCLEOTIDE SEQUENCE [LARGE SCALE GENOMIC DNA]</scope>
    <source>
        <strain evidence="7 8">LN1S58</strain>
    </source>
</reference>
<proteinExistence type="inferred from homology"/>
<evidence type="ECO:0000256" key="1">
    <source>
        <dbReference type="ARBA" id="ARBA00005417"/>
    </source>
</evidence>
<dbReference type="PANTHER" id="PTHR43820:SF4">
    <property type="entry name" value="HIGH-AFFINITY BRANCHED-CHAIN AMINO ACID TRANSPORT ATP-BINDING PROTEIN LIVF"/>
    <property type="match status" value="1"/>
</dbReference>
<dbReference type="InterPro" id="IPR003593">
    <property type="entry name" value="AAA+_ATPase"/>
</dbReference>
<dbReference type="PANTHER" id="PTHR43820">
    <property type="entry name" value="HIGH-AFFINITY BRANCHED-CHAIN AMINO ACID TRANSPORT ATP-BINDING PROTEIN LIVF"/>
    <property type="match status" value="1"/>
</dbReference>
<dbReference type="SUPFAM" id="SSF52540">
    <property type="entry name" value="P-loop containing nucleoside triphosphate hydrolases"/>
    <property type="match status" value="1"/>
</dbReference>
<name>A0ABT6VHQ3_9GAMM</name>
<dbReference type="GO" id="GO:0005524">
    <property type="term" value="F:ATP binding"/>
    <property type="evidence" value="ECO:0007669"/>
    <property type="project" value="UniProtKB-KW"/>
</dbReference>
<dbReference type="Gene3D" id="3.40.50.300">
    <property type="entry name" value="P-loop containing nucleotide triphosphate hydrolases"/>
    <property type="match status" value="1"/>
</dbReference>